<dbReference type="CDD" id="cd00082">
    <property type="entry name" value="HisKA"/>
    <property type="match status" value="1"/>
</dbReference>
<dbReference type="InterPro" id="IPR003660">
    <property type="entry name" value="HAMP_dom"/>
</dbReference>
<evidence type="ECO:0000313" key="14">
    <source>
        <dbReference type="EMBL" id="ROR96146.1"/>
    </source>
</evidence>
<comment type="catalytic activity">
    <reaction evidence="1">
        <text>ATP + protein L-histidine = ADP + protein N-phospho-L-histidine.</text>
        <dbReference type="EC" id="2.7.13.3"/>
    </reaction>
</comment>
<dbReference type="Gene3D" id="3.30.565.10">
    <property type="entry name" value="Histidine kinase-like ATPase, C-terminal domain"/>
    <property type="match status" value="1"/>
</dbReference>
<gene>
    <name evidence="14" type="ORF">EDD28_0722</name>
</gene>
<dbReference type="SMART" id="SM00387">
    <property type="entry name" value="HATPase_c"/>
    <property type="match status" value="1"/>
</dbReference>
<keyword evidence="9" id="KW-0902">Two-component regulatory system</keyword>
<dbReference type="RefSeq" id="WP_123738365.1">
    <property type="nucleotide sequence ID" value="NZ_RKHQ01000001.1"/>
</dbReference>
<dbReference type="Pfam" id="PF02518">
    <property type="entry name" value="HATPase_c"/>
    <property type="match status" value="1"/>
</dbReference>
<dbReference type="EC" id="2.7.13.3" evidence="3"/>
<evidence type="ECO:0000256" key="2">
    <source>
        <dbReference type="ARBA" id="ARBA00004236"/>
    </source>
</evidence>
<dbReference type="InterPro" id="IPR005467">
    <property type="entry name" value="His_kinase_dom"/>
</dbReference>
<dbReference type="InterPro" id="IPR004358">
    <property type="entry name" value="Sig_transdc_His_kin-like_C"/>
</dbReference>
<evidence type="ECO:0000256" key="7">
    <source>
        <dbReference type="ARBA" id="ARBA00022777"/>
    </source>
</evidence>
<keyword evidence="15" id="KW-1185">Reference proteome</keyword>
<dbReference type="AlphaFoldDB" id="A0A3N2D8N2"/>
<evidence type="ECO:0000256" key="10">
    <source>
        <dbReference type="ARBA" id="ARBA00023136"/>
    </source>
</evidence>
<dbReference type="Pfam" id="PF00672">
    <property type="entry name" value="HAMP"/>
    <property type="match status" value="1"/>
</dbReference>
<comment type="subcellular location">
    <subcellularLocation>
        <location evidence="2">Cell membrane</location>
    </subcellularLocation>
</comment>
<dbReference type="CDD" id="cd06225">
    <property type="entry name" value="HAMP"/>
    <property type="match status" value="1"/>
</dbReference>
<dbReference type="InterPro" id="IPR050428">
    <property type="entry name" value="TCS_sensor_his_kinase"/>
</dbReference>
<dbReference type="GO" id="GO:0005886">
    <property type="term" value="C:plasma membrane"/>
    <property type="evidence" value="ECO:0007669"/>
    <property type="project" value="UniProtKB-SubCell"/>
</dbReference>
<dbReference type="PROSITE" id="PS50109">
    <property type="entry name" value="HIS_KIN"/>
    <property type="match status" value="1"/>
</dbReference>
<dbReference type="Gene3D" id="1.10.287.130">
    <property type="match status" value="1"/>
</dbReference>
<protein>
    <recommendedName>
        <fullName evidence="3">histidine kinase</fullName>
        <ecNumber evidence="3">2.7.13.3</ecNumber>
    </recommendedName>
</protein>
<dbReference type="OrthoDB" id="9786919at2"/>
<dbReference type="PANTHER" id="PTHR45436">
    <property type="entry name" value="SENSOR HISTIDINE KINASE YKOH"/>
    <property type="match status" value="1"/>
</dbReference>
<dbReference type="SUPFAM" id="SSF47384">
    <property type="entry name" value="Homodimeric domain of signal transducing histidine kinase"/>
    <property type="match status" value="1"/>
</dbReference>
<dbReference type="SMART" id="SM00304">
    <property type="entry name" value="HAMP"/>
    <property type="match status" value="1"/>
</dbReference>
<evidence type="ECO:0000256" key="9">
    <source>
        <dbReference type="ARBA" id="ARBA00023012"/>
    </source>
</evidence>
<proteinExistence type="predicted"/>
<feature type="region of interest" description="Disordered" evidence="11">
    <location>
        <begin position="60"/>
        <end position="118"/>
    </location>
</feature>
<evidence type="ECO:0000256" key="3">
    <source>
        <dbReference type="ARBA" id="ARBA00012438"/>
    </source>
</evidence>
<organism evidence="14 15">
    <name type="scientific">Salana multivorans</name>
    <dbReference type="NCBI Taxonomy" id="120377"/>
    <lineage>
        <taxon>Bacteria</taxon>
        <taxon>Bacillati</taxon>
        <taxon>Actinomycetota</taxon>
        <taxon>Actinomycetes</taxon>
        <taxon>Micrococcales</taxon>
        <taxon>Beutenbergiaceae</taxon>
        <taxon>Salana</taxon>
    </lineage>
</organism>
<evidence type="ECO:0000256" key="1">
    <source>
        <dbReference type="ARBA" id="ARBA00000085"/>
    </source>
</evidence>
<sequence>MTAALPGRRPPRRLRTQLTAVVVLTALALALALGLVSTLALRSSLLERIDAQLVAASDRGRDVLPSGGTPVPLPTPDAAGPAGDDPTGDGPVGDDPAAGDQGDGPTPNGFPGTGIPPGLAVRGQAAGTVVVEVRGGEVVDAGYLDETGAVVELTAEQADALLAATAQPGWVDVPGLGRYRAVAAERPTRPAGGADDAGSTGDVAVTALPWSDAAATLERYVVVEVIVGSLAVVLAALAATAVVRRSLRPLDRVAATAQRVSELPLDRGAAEIAERVPARDTDERTEIGMVGAAVNRMLGHVESSLAARHASELKVRAFVADASHELRTPLASIRGYSELVLRRDRSGRGTDAGAVHLDDATRHAVERIASEGGRMQGLVEDLLLLARLDAGRELELAPVDLVAVVAEVVSDAHAAGPRHLWQLDLPGDGDTDAGDDADVDRDTDPDIGDLPLVLADEARLRQVLVNLTANARVHTPPGTRVRVGVAADPAAREVLVSVRDDGPGIPPELADTLFDRFTRGETSRTRDADSPSSTGLGLAIAEAIVEAHGGSITVRSVPGDTCVEVRLPAA</sequence>
<reference evidence="14 15" key="1">
    <citation type="submission" date="2018-11" db="EMBL/GenBank/DDBJ databases">
        <title>Sequencing the genomes of 1000 actinobacteria strains.</title>
        <authorList>
            <person name="Klenk H.-P."/>
        </authorList>
    </citation>
    <scope>NUCLEOTIDE SEQUENCE [LARGE SCALE GENOMIC DNA]</scope>
    <source>
        <strain evidence="14 15">DSM 13521</strain>
    </source>
</reference>
<dbReference type="EMBL" id="RKHQ01000001">
    <property type="protein sequence ID" value="ROR96146.1"/>
    <property type="molecule type" value="Genomic_DNA"/>
</dbReference>
<dbReference type="PANTHER" id="PTHR45436:SF5">
    <property type="entry name" value="SENSOR HISTIDINE KINASE TRCS"/>
    <property type="match status" value="1"/>
</dbReference>
<feature type="domain" description="Histidine kinase" evidence="12">
    <location>
        <begin position="321"/>
        <end position="570"/>
    </location>
</feature>
<feature type="compositionally biased region" description="Low complexity" evidence="11">
    <location>
        <begin position="76"/>
        <end position="107"/>
    </location>
</feature>
<keyword evidence="10" id="KW-0472">Membrane</keyword>
<keyword evidence="5" id="KW-0808">Transferase</keyword>
<dbReference type="Pfam" id="PF00512">
    <property type="entry name" value="HisKA"/>
    <property type="match status" value="1"/>
</dbReference>
<accession>A0A3N2D8N2</accession>
<dbReference type="Gene3D" id="6.10.340.10">
    <property type="match status" value="1"/>
</dbReference>
<evidence type="ECO:0000256" key="6">
    <source>
        <dbReference type="ARBA" id="ARBA00022692"/>
    </source>
</evidence>
<evidence type="ECO:0000259" key="13">
    <source>
        <dbReference type="PROSITE" id="PS50885"/>
    </source>
</evidence>
<dbReference type="InterPro" id="IPR003661">
    <property type="entry name" value="HisK_dim/P_dom"/>
</dbReference>
<evidence type="ECO:0000313" key="15">
    <source>
        <dbReference type="Proteomes" id="UP000275356"/>
    </source>
</evidence>
<evidence type="ECO:0000256" key="8">
    <source>
        <dbReference type="ARBA" id="ARBA00022989"/>
    </source>
</evidence>
<keyword evidence="6" id="KW-0812">Transmembrane</keyword>
<dbReference type="CDD" id="cd00075">
    <property type="entry name" value="HATPase"/>
    <property type="match status" value="1"/>
</dbReference>
<dbReference type="SUPFAM" id="SSF55874">
    <property type="entry name" value="ATPase domain of HSP90 chaperone/DNA topoisomerase II/histidine kinase"/>
    <property type="match status" value="1"/>
</dbReference>
<dbReference type="GO" id="GO:0000155">
    <property type="term" value="F:phosphorelay sensor kinase activity"/>
    <property type="evidence" value="ECO:0007669"/>
    <property type="project" value="InterPro"/>
</dbReference>
<dbReference type="SMART" id="SM00388">
    <property type="entry name" value="HisKA"/>
    <property type="match status" value="1"/>
</dbReference>
<dbReference type="PRINTS" id="PR00344">
    <property type="entry name" value="BCTRLSENSOR"/>
</dbReference>
<dbReference type="InterPro" id="IPR003594">
    <property type="entry name" value="HATPase_dom"/>
</dbReference>
<comment type="caution">
    <text evidence="14">The sequence shown here is derived from an EMBL/GenBank/DDBJ whole genome shotgun (WGS) entry which is preliminary data.</text>
</comment>
<keyword evidence="8" id="KW-1133">Transmembrane helix</keyword>
<evidence type="ECO:0000256" key="4">
    <source>
        <dbReference type="ARBA" id="ARBA00022553"/>
    </source>
</evidence>
<dbReference type="InterPro" id="IPR036097">
    <property type="entry name" value="HisK_dim/P_sf"/>
</dbReference>
<keyword evidence="7 14" id="KW-0418">Kinase</keyword>
<name>A0A3N2D8N2_9MICO</name>
<evidence type="ECO:0000256" key="5">
    <source>
        <dbReference type="ARBA" id="ARBA00022679"/>
    </source>
</evidence>
<keyword evidence="4" id="KW-0597">Phosphoprotein</keyword>
<feature type="domain" description="HAMP" evidence="13">
    <location>
        <begin position="244"/>
        <end position="306"/>
    </location>
</feature>
<evidence type="ECO:0000256" key="11">
    <source>
        <dbReference type="SAM" id="MobiDB-lite"/>
    </source>
</evidence>
<dbReference type="FunFam" id="1.10.287.130:FF:000001">
    <property type="entry name" value="Two-component sensor histidine kinase"/>
    <property type="match status" value="1"/>
</dbReference>
<dbReference type="Proteomes" id="UP000275356">
    <property type="component" value="Unassembled WGS sequence"/>
</dbReference>
<dbReference type="PROSITE" id="PS50885">
    <property type="entry name" value="HAMP"/>
    <property type="match status" value="1"/>
</dbReference>
<evidence type="ECO:0000259" key="12">
    <source>
        <dbReference type="PROSITE" id="PS50109"/>
    </source>
</evidence>
<dbReference type="InterPro" id="IPR036890">
    <property type="entry name" value="HATPase_C_sf"/>
</dbReference>